<gene>
    <name evidence="25" type="ORF">Tam10B_2449</name>
</gene>
<evidence type="ECO:0000256" key="9">
    <source>
        <dbReference type="ARBA" id="ARBA00022516"/>
    </source>
</evidence>
<comment type="pathway">
    <text evidence="3">Phospholipid metabolism; CDP-diacylglycerol biosynthesis; CDP-diacylglycerol from sn-glycerol 3-phosphate: step 3/3.</text>
</comment>
<evidence type="ECO:0000256" key="10">
    <source>
        <dbReference type="ARBA" id="ARBA00022679"/>
    </source>
</evidence>
<feature type="transmembrane region" description="Helical" evidence="24">
    <location>
        <begin position="194"/>
        <end position="217"/>
    </location>
</feature>
<evidence type="ECO:0000256" key="2">
    <source>
        <dbReference type="ARBA" id="ARBA00004651"/>
    </source>
</evidence>
<keyword evidence="26" id="KW-1185">Reference proteome</keyword>
<dbReference type="AlphaFoldDB" id="A0A229VUM0"/>
<evidence type="ECO:0000256" key="8">
    <source>
        <dbReference type="ARBA" id="ARBA00022475"/>
    </source>
</evidence>
<evidence type="ECO:0000256" key="14">
    <source>
        <dbReference type="ARBA" id="ARBA00023098"/>
    </source>
</evidence>
<evidence type="ECO:0000256" key="13">
    <source>
        <dbReference type="ARBA" id="ARBA00022989"/>
    </source>
</evidence>
<dbReference type="PANTHER" id="PTHR46382">
    <property type="entry name" value="PHOSPHATIDATE CYTIDYLYLTRANSFERASE"/>
    <property type="match status" value="1"/>
</dbReference>
<comment type="catalytic activity">
    <reaction evidence="1">
        <text>a 1,2-diacyl-sn-glycero-3-phosphate + CTP + H(+) = a CDP-1,2-diacyl-sn-glycerol + diphosphate</text>
        <dbReference type="Rhea" id="RHEA:16229"/>
        <dbReference type="ChEBI" id="CHEBI:15378"/>
        <dbReference type="ChEBI" id="CHEBI:33019"/>
        <dbReference type="ChEBI" id="CHEBI:37563"/>
        <dbReference type="ChEBI" id="CHEBI:58332"/>
        <dbReference type="ChEBI" id="CHEBI:58608"/>
        <dbReference type="EC" id="2.7.7.41"/>
    </reaction>
</comment>
<dbReference type="PANTHER" id="PTHR46382:SF1">
    <property type="entry name" value="PHOSPHATIDATE CYTIDYLYLTRANSFERASE"/>
    <property type="match status" value="1"/>
</dbReference>
<evidence type="ECO:0000256" key="11">
    <source>
        <dbReference type="ARBA" id="ARBA00022692"/>
    </source>
</evidence>
<evidence type="ECO:0000256" key="12">
    <source>
        <dbReference type="ARBA" id="ARBA00022695"/>
    </source>
</evidence>
<evidence type="ECO:0000256" key="4">
    <source>
        <dbReference type="ARBA" id="ARBA00005189"/>
    </source>
</evidence>
<reference evidence="25 26" key="1">
    <citation type="submission" date="2017-05" db="EMBL/GenBank/DDBJ databases">
        <title>Bifidobacterium vansinderenii sp. nov.</title>
        <authorList>
            <person name="Lugli G.A."/>
            <person name="Duranti S."/>
            <person name="Mangifesta M."/>
        </authorList>
    </citation>
    <scope>NUCLEOTIDE SEQUENCE [LARGE SCALE GENOMIC DNA]</scope>
    <source>
        <strain evidence="25 26">Tam10B</strain>
    </source>
</reference>
<dbReference type="GO" id="GO:0016024">
    <property type="term" value="P:CDP-diacylglycerol biosynthetic process"/>
    <property type="evidence" value="ECO:0007669"/>
    <property type="project" value="TreeGrafter"/>
</dbReference>
<keyword evidence="11 24" id="KW-0812">Transmembrane</keyword>
<keyword evidence="8" id="KW-1003">Cell membrane</keyword>
<accession>A0A229VUM0</accession>
<keyword evidence="17" id="KW-1208">Phospholipid metabolism</keyword>
<dbReference type="OrthoDB" id="9799199at2"/>
<keyword evidence="12" id="KW-0548">Nucleotidyltransferase</keyword>
<evidence type="ECO:0000256" key="23">
    <source>
        <dbReference type="ARBA" id="ARBA00033406"/>
    </source>
</evidence>
<protein>
    <recommendedName>
        <fullName evidence="7">Phosphatidate cytidylyltransferase</fullName>
        <ecNumber evidence="6">2.7.7.41</ecNumber>
    </recommendedName>
    <alternativeName>
        <fullName evidence="20">CDP-DAG synthase</fullName>
    </alternativeName>
    <alternativeName>
        <fullName evidence="22">CDP-DG synthase</fullName>
    </alternativeName>
    <alternativeName>
        <fullName evidence="18">CDP-diacylglycerol synthase</fullName>
    </alternativeName>
    <alternativeName>
        <fullName evidence="21">CDP-diglyceride pyrophosphorylase</fullName>
    </alternativeName>
    <alternativeName>
        <fullName evidence="23">CDP-diglyceride synthase</fullName>
    </alternativeName>
    <alternativeName>
        <fullName evidence="19">CTP:phosphatidate cytidylyltransferase</fullName>
    </alternativeName>
</protein>
<evidence type="ECO:0000256" key="18">
    <source>
        <dbReference type="ARBA" id="ARBA00029893"/>
    </source>
</evidence>
<sequence length="327" mass="35282">MSTSKRKEEAEEAIDSINKRTGRNMPQAIGTGALLVVLILASLLINVDVFVGLVVVFMILALWELRVDFATVGIRIPVLTLWLASAVTLVSTYAFPNHIAAMSATVSMALAVVALTASTRLSMVGRRVSMAVASKLSNADAQMREFSSFNVDAESHRVARLTNVSVSLFTMMYVPFLACFIILPLTWAHPVAHAFFLVFVPSLGDIGGLVFGAWLGRHKLSPRISPKKSVEGLLGSILFCFLGSLVIFLVTYDQTVWSSRWWVTVLLGVLVGVVGTFGDLCASMLKRDLGIKDMGHLLKGHGGVLDRVDSILMAAPFICITLAATGL</sequence>
<keyword evidence="13 24" id="KW-1133">Transmembrane helix</keyword>
<dbReference type="Proteomes" id="UP000215433">
    <property type="component" value="Unassembled WGS sequence"/>
</dbReference>
<keyword evidence="16" id="KW-0594">Phospholipid biosynthesis</keyword>
<feature type="transmembrane region" description="Helical" evidence="24">
    <location>
        <begin position="166"/>
        <end position="188"/>
    </location>
</feature>
<dbReference type="EMBL" id="NEWD01000045">
    <property type="protein sequence ID" value="OXM99307.1"/>
    <property type="molecule type" value="Genomic_DNA"/>
</dbReference>
<evidence type="ECO:0000256" key="19">
    <source>
        <dbReference type="ARBA" id="ARBA00031825"/>
    </source>
</evidence>
<feature type="transmembrane region" description="Helical" evidence="24">
    <location>
        <begin position="261"/>
        <end position="282"/>
    </location>
</feature>
<dbReference type="RefSeq" id="WP_093961543.1">
    <property type="nucleotide sequence ID" value="NZ_NEWD01000045.1"/>
</dbReference>
<evidence type="ECO:0000256" key="21">
    <source>
        <dbReference type="ARBA" id="ARBA00032396"/>
    </source>
</evidence>
<evidence type="ECO:0000256" key="7">
    <source>
        <dbReference type="ARBA" id="ARBA00019373"/>
    </source>
</evidence>
<evidence type="ECO:0000256" key="20">
    <source>
        <dbReference type="ARBA" id="ARBA00032253"/>
    </source>
</evidence>
<feature type="transmembrane region" description="Helical" evidence="24">
    <location>
        <begin position="99"/>
        <end position="117"/>
    </location>
</feature>
<evidence type="ECO:0000313" key="26">
    <source>
        <dbReference type="Proteomes" id="UP000215433"/>
    </source>
</evidence>
<name>A0A229VUM0_9BIFI</name>
<keyword evidence="15 24" id="KW-0472">Membrane</keyword>
<evidence type="ECO:0000256" key="6">
    <source>
        <dbReference type="ARBA" id="ARBA00012487"/>
    </source>
</evidence>
<organism evidence="25 26">
    <name type="scientific">Bifidobacterium vansinderenii</name>
    <dbReference type="NCBI Taxonomy" id="1984871"/>
    <lineage>
        <taxon>Bacteria</taxon>
        <taxon>Bacillati</taxon>
        <taxon>Actinomycetota</taxon>
        <taxon>Actinomycetes</taxon>
        <taxon>Bifidobacteriales</taxon>
        <taxon>Bifidobacteriaceae</taxon>
        <taxon>Bifidobacterium</taxon>
    </lineage>
</organism>
<dbReference type="Pfam" id="PF01148">
    <property type="entry name" value="CTP_transf_1"/>
    <property type="match status" value="1"/>
</dbReference>
<evidence type="ECO:0000256" key="5">
    <source>
        <dbReference type="ARBA" id="ARBA00010185"/>
    </source>
</evidence>
<comment type="subcellular location">
    <subcellularLocation>
        <location evidence="2">Cell membrane</location>
        <topology evidence="2">Multi-pass membrane protein</topology>
    </subcellularLocation>
</comment>
<evidence type="ECO:0000313" key="25">
    <source>
        <dbReference type="EMBL" id="OXM99307.1"/>
    </source>
</evidence>
<keyword evidence="9" id="KW-0444">Lipid biosynthesis</keyword>
<keyword evidence="10" id="KW-0808">Transferase</keyword>
<feature type="transmembrane region" description="Helical" evidence="24">
    <location>
        <begin position="33"/>
        <end position="60"/>
    </location>
</feature>
<evidence type="ECO:0000256" key="22">
    <source>
        <dbReference type="ARBA" id="ARBA00032743"/>
    </source>
</evidence>
<evidence type="ECO:0000256" key="17">
    <source>
        <dbReference type="ARBA" id="ARBA00023264"/>
    </source>
</evidence>
<comment type="similarity">
    <text evidence="5">Belongs to the CDS family.</text>
</comment>
<feature type="transmembrane region" description="Helical" evidence="24">
    <location>
        <begin position="72"/>
        <end position="93"/>
    </location>
</feature>
<dbReference type="EC" id="2.7.7.41" evidence="6"/>
<comment type="pathway">
    <text evidence="4">Lipid metabolism.</text>
</comment>
<proteinExistence type="inferred from homology"/>
<evidence type="ECO:0000256" key="3">
    <source>
        <dbReference type="ARBA" id="ARBA00005119"/>
    </source>
</evidence>
<evidence type="ECO:0000256" key="15">
    <source>
        <dbReference type="ARBA" id="ARBA00023136"/>
    </source>
</evidence>
<dbReference type="GO" id="GO:0004605">
    <property type="term" value="F:phosphatidate cytidylyltransferase activity"/>
    <property type="evidence" value="ECO:0007669"/>
    <property type="project" value="UniProtKB-EC"/>
</dbReference>
<feature type="transmembrane region" description="Helical" evidence="24">
    <location>
        <begin position="229"/>
        <end position="249"/>
    </location>
</feature>
<evidence type="ECO:0000256" key="1">
    <source>
        <dbReference type="ARBA" id="ARBA00001698"/>
    </source>
</evidence>
<comment type="caution">
    <text evidence="25">The sequence shown here is derived from an EMBL/GenBank/DDBJ whole genome shotgun (WGS) entry which is preliminary data.</text>
</comment>
<evidence type="ECO:0000256" key="24">
    <source>
        <dbReference type="SAM" id="Phobius"/>
    </source>
</evidence>
<keyword evidence="14" id="KW-0443">Lipid metabolism</keyword>
<evidence type="ECO:0000256" key="16">
    <source>
        <dbReference type="ARBA" id="ARBA00023209"/>
    </source>
</evidence>
<dbReference type="GO" id="GO:0005886">
    <property type="term" value="C:plasma membrane"/>
    <property type="evidence" value="ECO:0007669"/>
    <property type="project" value="UniProtKB-SubCell"/>
</dbReference>